<feature type="non-terminal residue" evidence="6">
    <location>
        <position position="1"/>
    </location>
</feature>
<organism evidence="6 7">
    <name type="scientific">Entotheonella factor</name>
    <dbReference type="NCBI Taxonomy" id="1429438"/>
    <lineage>
        <taxon>Bacteria</taxon>
        <taxon>Pseudomonadati</taxon>
        <taxon>Nitrospinota/Tectimicrobiota group</taxon>
        <taxon>Candidatus Tectimicrobiota</taxon>
        <taxon>Candidatus Entotheonellia</taxon>
        <taxon>Candidatus Entotheonellales</taxon>
        <taxon>Candidatus Entotheonellaceae</taxon>
        <taxon>Candidatus Entotheonella</taxon>
    </lineage>
</organism>
<dbReference type="AlphaFoldDB" id="W4LCX6"/>
<dbReference type="Gene3D" id="3.90.76.10">
    <property type="entry name" value="Dipeptide-binding Protein, Domain 1"/>
    <property type="match status" value="1"/>
</dbReference>
<dbReference type="SUPFAM" id="SSF53850">
    <property type="entry name" value="Periplasmic binding protein-like II"/>
    <property type="match status" value="1"/>
</dbReference>
<evidence type="ECO:0000313" key="6">
    <source>
        <dbReference type="EMBL" id="ETW95176.1"/>
    </source>
</evidence>
<dbReference type="GO" id="GO:1904680">
    <property type="term" value="F:peptide transmembrane transporter activity"/>
    <property type="evidence" value="ECO:0007669"/>
    <property type="project" value="TreeGrafter"/>
</dbReference>
<keyword evidence="4" id="KW-0732">Signal</keyword>
<sequence>NPPKGVTSPRRSLYQMIESIDAPEKYTVVFQLKYPAASFLSMIAHPANFIFSKADIDKAPDWHKKNTNGTGPFKFKKWVRGSTLEVERNPNYFKEGLPYMDGIKYFMIKDLSARAKSVRSGRTDVEFRGFPPAEVGAIQKQLGDKVTIRYPKAMIQWGVAFNVDKKPFDDERVRKALGLALDRYNMSKTLKPLSGLETVGGLVHPDAEWGLQPEEMHDLPGFNPDTEANIKEAKRLLAEAGYPNGFKTALTNRSVKLPYIDMGVYIVSAWKKIGVEAEHKLEESATWSKTRRTRDFEMLLDPYGSAAAGDPDEVLVKFLTGASPNWGRFSDPEVDELYKQQQVERDPQKRIQLVKDLQRKVIDRAWWLPGLWWTRIEVRSSKIQNYEPHHNHWMNRRLEDVWLAQK</sequence>
<comment type="similarity">
    <text evidence="2">Belongs to the bacterial solute-binding protein 5 family.</text>
</comment>
<comment type="subcellular location">
    <subcellularLocation>
        <location evidence="1">Cell envelope</location>
    </subcellularLocation>
</comment>
<dbReference type="Gene3D" id="3.10.105.10">
    <property type="entry name" value="Dipeptide-binding Protein, Domain 3"/>
    <property type="match status" value="1"/>
</dbReference>
<protein>
    <recommendedName>
        <fullName evidence="5">Solute-binding protein family 5 domain-containing protein</fullName>
    </recommendedName>
</protein>
<evidence type="ECO:0000256" key="3">
    <source>
        <dbReference type="ARBA" id="ARBA00022448"/>
    </source>
</evidence>
<dbReference type="EMBL" id="AZHW01000949">
    <property type="protein sequence ID" value="ETW95176.1"/>
    <property type="molecule type" value="Genomic_DNA"/>
</dbReference>
<dbReference type="HOGENOM" id="CLU_017028_7_3_7"/>
<dbReference type="PANTHER" id="PTHR30290">
    <property type="entry name" value="PERIPLASMIC BINDING COMPONENT OF ABC TRANSPORTER"/>
    <property type="match status" value="1"/>
</dbReference>
<feature type="domain" description="Solute-binding protein family 5" evidence="5">
    <location>
        <begin position="7"/>
        <end position="322"/>
    </location>
</feature>
<dbReference type="InterPro" id="IPR039424">
    <property type="entry name" value="SBP_5"/>
</dbReference>
<evidence type="ECO:0000256" key="2">
    <source>
        <dbReference type="ARBA" id="ARBA00005695"/>
    </source>
</evidence>
<dbReference type="Proteomes" id="UP000019141">
    <property type="component" value="Unassembled WGS sequence"/>
</dbReference>
<dbReference type="Pfam" id="PF00496">
    <property type="entry name" value="SBP_bac_5"/>
    <property type="match status" value="1"/>
</dbReference>
<evidence type="ECO:0000313" key="7">
    <source>
        <dbReference type="Proteomes" id="UP000019141"/>
    </source>
</evidence>
<name>W4LCX6_ENTF1</name>
<evidence type="ECO:0000256" key="1">
    <source>
        <dbReference type="ARBA" id="ARBA00004196"/>
    </source>
</evidence>
<dbReference type="PANTHER" id="PTHR30290:SF10">
    <property type="entry name" value="PERIPLASMIC OLIGOPEPTIDE-BINDING PROTEIN-RELATED"/>
    <property type="match status" value="1"/>
</dbReference>
<dbReference type="GO" id="GO:0030313">
    <property type="term" value="C:cell envelope"/>
    <property type="evidence" value="ECO:0007669"/>
    <property type="project" value="UniProtKB-SubCell"/>
</dbReference>
<reference evidence="6 7" key="1">
    <citation type="journal article" date="2014" name="Nature">
        <title>An environmental bacterial taxon with a large and distinct metabolic repertoire.</title>
        <authorList>
            <person name="Wilson M.C."/>
            <person name="Mori T."/>
            <person name="Ruckert C."/>
            <person name="Uria A.R."/>
            <person name="Helf M.J."/>
            <person name="Takada K."/>
            <person name="Gernert C."/>
            <person name="Steffens U.A."/>
            <person name="Heycke N."/>
            <person name="Schmitt S."/>
            <person name="Rinke C."/>
            <person name="Helfrich E.J."/>
            <person name="Brachmann A.O."/>
            <person name="Gurgui C."/>
            <person name="Wakimoto T."/>
            <person name="Kracht M."/>
            <person name="Crusemann M."/>
            <person name="Hentschel U."/>
            <person name="Abe I."/>
            <person name="Matsunaga S."/>
            <person name="Kalinowski J."/>
            <person name="Takeyama H."/>
            <person name="Piel J."/>
        </authorList>
    </citation>
    <scope>NUCLEOTIDE SEQUENCE [LARGE SCALE GENOMIC DNA]</scope>
    <source>
        <strain evidence="7">TSY1</strain>
    </source>
</reference>
<comment type="caution">
    <text evidence="6">The sequence shown here is derived from an EMBL/GenBank/DDBJ whole genome shotgun (WGS) entry which is preliminary data.</text>
</comment>
<dbReference type="Gene3D" id="3.40.190.10">
    <property type="entry name" value="Periplasmic binding protein-like II"/>
    <property type="match status" value="1"/>
</dbReference>
<dbReference type="InterPro" id="IPR000914">
    <property type="entry name" value="SBP_5_dom"/>
</dbReference>
<dbReference type="GO" id="GO:0015833">
    <property type="term" value="P:peptide transport"/>
    <property type="evidence" value="ECO:0007669"/>
    <property type="project" value="TreeGrafter"/>
</dbReference>
<accession>W4LCX6</accession>
<keyword evidence="7" id="KW-1185">Reference proteome</keyword>
<proteinExistence type="inferred from homology"/>
<dbReference type="CDD" id="cd00995">
    <property type="entry name" value="PBP2_NikA_DppA_OppA_like"/>
    <property type="match status" value="1"/>
</dbReference>
<evidence type="ECO:0000256" key="4">
    <source>
        <dbReference type="ARBA" id="ARBA00022729"/>
    </source>
</evidence>
<gene>
    <name evidence="6" type="ORF">ETSY1_31705</name>
</gene>
<evidence type="ECO:0000259" key="5">
    <source>
        <dbReference type="Pfam" id="PF00496"/>
    </source>
</evidence>
<keyword evidence="3" id="KW-0813">Transport</keyword>